<dbReference type="NCBIfam" id="TIGR04335">
    <property type="entry name" value="AmmeMemoSam_A"/>
    <property type="match status" value="1"/>
</dbReference>
<dbReference type="STRING" id="1437059.A6A05_02390"/>
<dbReference type="InterPro" id="IPR036071">
    <property type="entry name" value="AMMECR1_dom_sf"/>
</dbReference>
<dbReference type="InterPro" id="IPR002737">
    <property type="entry name" value="MEMO1_fam"/>
</dbReference>
<evidence type="ECO:0000313" key="5">
    <source>
        <dbReference type="Proteomes" id="UP000078543"/>
    </source>
</evidence>
<keyword evidence="5" id="KW-1185">Reference proteome</keyword>
<dbReference type="Proteomes" id="UP000078543">
    <property type="component" value="Unassembled WGS sequence"/>
</dbReference>
<dbReference type="Gene3D" id="3.30.1490.150">
    <property type="entry name" value="Hypothetical protein ph0010, domain 2"/>
    <property type="match status" value="1"/>
</dbReference>
<protein>
    <recommendedName>
        <fullName evidence="2">MEMO1 family protein A6A05_02390</fullName>
    </recommendedName>
</protein>
<accession>A0A178MPN6</accession>
<keyword evidence="4" id="KW-0560">Oxidoreductase</keyword>
<dbReference type="OrthoDB" id="9782820at2"/>
<evidence type="ECO:0000256" key="1">
    <source>
        <dbReference type="ARBA" id="ARBA00006315"/>
    </source>
</evidence>
<dbReference type="PANTHER" id="PTHR11060:SF0">
    <property type="entry name" value="PROTEIN MEMO1"/>
    <property type="match status" value="1"/>
</dbReference>
<dbReference type="PROSITE" id="PS51112">
    <property type="entry name" value="AMMECR1"/>
    <property type="match status" value="1"/>
</dbReference>
<name>A0A178MPN6_9PROT</name>
<dbReference type="AlphaFoldDB" id="A0A178MPN6"/>
<dbReference type="NCBIfam" id="TIGR00296">
    <property type="entry name" value="TIGR00296 family protein"/>
    <property type="match status" value="1"/>
</dbReference>
<dbReference type="PANTHER" id="PTHR11060">
    <property type="entry name" value="PROTEIN MEMO1"/>
    <property type="match status" value="1"/>
</dbReference>
<dbReference type="RefSeq" id="WP_068500884.1">
    <property type="nucleotide sequence ID" value="NZ_LWQU01000141.1"/>
</dbReference>
<comment type="similarity">
    <text evidence="1 2">Belongs to the MEMO1 family.</text>
</comment>
<dbReference type="GO" id="GO:0051213">
    <property type="term" value="F:dioxygenase activity"/>
    <property type="evidence" value="ECO:0007669"/>
    <property type="project" value="UniProtKB-KW"/>
</dbReference>
<dbReference type="InterPro" id="IPR002733">
    <property type="entry name" value="AMMECR1_domain"/>
</dbReference>
<dbReference type="InterPro" id="IPR027623">
    <property type="entry name" value="AmmeMemoSam_A"/>
</dbReference>
<dbReference type="CDD" id="cd07361">
    <property type="entry name" value="MEMO_like"/>
    <property type="match status" value="1"/>
</dbReference>
<sequence length="457" mass="48863">MTAIRPTAVAGQFYPADAAQLAQQVDSYLGQAGARAQARAQVPKALIAPHAGYVYSGPVAASAYALLEGGRDTITRIVLLGPSHRVAFRGMAVSGADFWASPLGPVPIDRAFIDGLQGVPMLGSLDAAHAQEHSLEVHIPFLQRCLTRFTLVPVVIGDARPEEVAALLDAAWGGPETLIVISTDLSHYLDYPSCQKLDSASVAAIERLDPNGLGRDQACGRIPVGGLLLAAKRRGLEIVTLDVRNSGDTAGPKDRVVGYGAWALYPAEPSAEDPIRAMGELLKQLAWASIRVGLQTGHPAREAMTPDMPAAMGQPGAVFVTLKRAGQLRGCIGSAIAWRPLLEDVTDNAFKAAFKDPRFPPLRPDEVQGLDLSVSVLTPPEPMTFVDQADLLAQLRPRIDGLIIEDGGKRALFLPSVWEQLPDKGQFLAHLKQKAGMPLNHWSTGFKASRFQAVEIK</sequence>
<gene>
    <name evidence="4" type="ORF">A6A05_02390</name>
</gene>
<organism evidence="4 5">
    <name type="scientific">Magnetospirillum moscoviense</name>
    <dbReference type="NCBI Taxonomy" id="1437059"/>
    <lineage>
        <taxon>Bacteria</taxon>
        <taxon>Pseudomonadati</taxon>
        <taxon>Pseudomonadota</taxon>
        <taxon>Alphaproteobacteria</taxon>
        <taxon>Rhodospirillales</taxon>
        <taxon>Rhodospirillaceae</taxon>
        <taxon>Magnetospirillum</taxon>
    </lineage>
</organism>
<keyword evidence="4" id="KW-0223">Dioxygenase</keyword>
<evidence type="ECO:0000259" key="3">
    <source>
        <dbReference type="PROSITE" id="PS51112"/>
    </source>
</evidence>
<dbReference type="NCBIfam" id="TIGR04336">
    <property type="entry name" value="AmmeMemoSam_B"/>
    <property type="match status" value="1"/>
</dbReference>
<dbReference type="EMBL" id="LWQU01000141">
    <property type="protein sequence ID" value="OAN50078.1"/>
    <property type="molecule type" value="Genomic_DNA"/>
</dbReference>
<dbReference type="InterPro" id="IPR027485">
    <property type="entry name" value="AMMECR1_N"/>
</dbReference>
<proteinExistence type="inferred from homology"/>
<dbReference type="HAMAP" id="MF_00055">
    <property type="entry name" value="MEMO1"/>
    <property type="match status" value="1"/>
</dbReference>
<evidence type="ECO:0000256" key="2">
    <source>
        <dbReference type="HAMAP-Rule" id="MF_00055"/>
    </source>
</evidence>
<dbReference type="Pfam" id="PF01871">
    <property type="entry name" value="AMMECR1"/>
    <property type="match status" value="1"/>
</dbReference>
<dbReference type="Gene3D" id="3.30.700.20">
    <property type="entry name" value="Hypothetical protein ph0010, domain 1"/>
    <property type="match status" value="1"/>
</dbReference>
<reference evidence="4 5" key="1">
    <citation type="submission" date="2016-04" db="EMBL/GenBank/DDBJ databases">
        <title>Draft genome sequence of freshwater magnetotactic bacteria Magnetospirillum marisnigri SP-1 and Magnetospirillum moscoviense BB-1.</title>
        <authorList>
            <person name="Koziaeva V."/>
            <person name="Dziuba M.V."/>
            <person name="Ivanov T.M."/>
            <person name="Kuznetsov B."/>
            <person name="Grouzdev D.S."/>
        </authorList>
    </citation>
    <scope>NUCLEOTIDE SEQUENCE [LARGE SCALE GENOMIC DNA]</scope>
    <source>
        <strain evidence="4 5">BB-1</strain>
    </source>
</reference>
<dbReference type="Gene3D" id="3.40.830.10">
    <property type="entry name" value="LigB-like"/>
    <property type="match status" value="1"/>
</dbReference>
<dbReference type="Pfam" id="PF01875">
    <property type="entry name" value="Memo"/>
    <property type="match status" value="1"/>
</dbReference>
<comment type="caution">
    <text evidence="4">The sequence shown here is derived from an EMBL/GenBank/DDBJ whole genome shotgun (WGS) entry which is preliminary data.</text>
</comment>
<evidence type="ECO:0000313" key="4">
    <source>
        <dbReference type="EMBL" id="OAN50078.1"/>
    </source>
</evidence>
<feature type="domain" description="AMMECR1" evidence="3">
    <location>
        <begin position="277"/>
        <end position="457"/>
    </location>
</feature>
<dbReference type="InterPro" id="IPR023473">
    <property type="entry name" value="AMMECR1"/>
</dbReference>
<dbReference type="SUPFAM" id="SSF143447">
    <property type="entry name" value="AMMECR1-like"/>
    <property type="match status" value="1"/>
</dbReference>